<dbReference type="PANTHER" id="PTHR30469:SF33">
    <property type="entry name" value="SLR1207 PROTEIN"/>
    <property type="match status" value="1"/>
</dbReference>
<dbReference type="GO" id="GO:0015562">
    <property type="term" value="F:efflux transmembrane transporter activity"/>
    <property type="evidence" value="ECO:0007669"/>
    <property type="project" value="TreeGrafter"/>
</dbReference>
<dbReference type="Pfam" id="PF25917">
    <property type="entry name" value="BSH_RND"/>
    <property type="match status" value="1"/>
</dbReference>
<dbReference type="PROSITE" id="PS51257">
    <property type="entry name" value="PROKAR_LIPOPROTEIN"/>
    <property type="match status" value="1"/>
</dbReference>
<dbReference type="GO" id="GO:1990281">
    <property type="term" value="C:efflux pump complex"/>
    <property type="evidence" value="ECO:0007669"/>
    <property type="project" value="TreeGrafter"/>
</dbReference>
<sequence length="242" mass="25131">MKLHSRQRVALGAVATAVALAACSKKAEQPSLVTTAPVERRDIVVEAEATGAVEPVDTVAVKSIAGGLVLRMPVEVGSTVKPGDLLVQIDTRDLRNQFEQARANLASAQAQLTVATAARQRAEQLGAQRIITAAEREAAAAAFAAAQASVVTARTNLDIAQQRLEQATVRAQVAGTVISKPVSVGTVITSATSSASGGTTLLTIADLSRVRMRALVNETDIGNVKVGQAATVTVDAFPDRRF</sequence>
<dbReference type="Gene3D" id="2.40.30.170">
    <property type="match status" value="1"/>
</dbReference>
<dbReference type="InterPro" id="IPR006143">
    <property type="entry name" value="RND_pump_MFP"/>
</dbReference>
<dbReference type="Gene3D" id="1.10.287.470">
    <property type="entry name" value="Helix hairpin bin"/>
    <property type="match status" value="1"/>
</dbReference>
<keyword evidence="3" id="KW-0732">Signal</keyword>
<dbReference type="PANTHER" id="PTHR30469">
    <property type="entry name" value="MULTIDRUG RESISTANCE PROTEIN MDTA"/>
    <property type="match status" value="1"/>
</dbReference>
<feature type="coiled-coil region" evidence="2">
    <location>
        <begin position="91"/>
        <end position="125"/>
    </location>
</feature>
<dbReference type="NCBIfam" id="TIGR01730">
    <property type="entry name" value="RND_mfp"/>
    <property type="match status" value="1"/>
</dbReference>
<evidence type="ECO:0000256" key="3">
    <source>
        <dbReference type="SAM" id="SignalP"/>
    </source>
</evidence>
<reference evidence="5" key="1">
    <citation type="submission" date="2020-02" db="EMBL/GenBank/DDBJ databases">
        <authorList>
            <person name="Meier V. D."/>
        </authorList>
    </citation>
    <scope>NUCLEOTIDE SEQUENCE</scope>
    <source>
        <strain evidence="5">AVDCRST_MAG11</strain>
    </source>
</reference>
<feature type="chain" id="PRO_5026993490" evidence="3">
    <location>
        <begin position="22"/>
        <end position="242"/>
    </location>
</feature>
<feature type="domain" description="Multidrug resistance protein MdtA-like barrel-sandwich hybrid" evidence="4">
    <location>
        <begin position="58"/>
        <end position="194"/>
    </location>
</feature>
<dbReference type="Gene3D" id="2.40.50.100">
    <property type="match status" value="1"/>
</dbReference>
<accession>A0A6J4JYS4</accession>
<dbReference type="AlphaFoldDB" id="A0A6J4JYS4"/>
<keyword evidence="2" id="KW-0175">Coiled coil</keyword>
<protein>
    <submittedName>
        <fullName evidence="5">Macrolide-specific efflux protein MacA</fullName>
    </submittedName>
</protein>
<feature type="signal peptide" evidence="3">
    <location>
        <begin position="1"/>
        <end position="21"/>
    </location>
</feature>
<comment type="similarity">
    <text evidence="1">Belongs to the membrane fusion protein (MFP) (TC 8.A.1) family.</text>
</comment>
<organism evidence="5">
    <name type="scientific">uncultured Gemmatimonadaceae bacterium</name>
    <dbReference type="NCBI Taxonomy" id="246130"/>
    <lineage>
        <taxon>Bacteria</taxon>
        <taxon>Pseudomonadati</taxon>
        <taxon>Gemmatimonadota</taxon>
        <taxon>Gemmatimonadia</taxon>
        <taxon>Gemmatimonadales</taxon>
        <taxon>Gemmatimonadaceae</taxon>
        <taxon>environmental samples</taxon>
    </lineage>
</organism>
<dbReference type="EMBL" id="CADCTU010000030">
    <property type="protein sequence ID" value="CAA9291228.1"/>
    <property type="molecule type" value="Genomic_DNA"/>
</dbReference>
<gene>
    <name evidence="5" type="ORF">AVDCRST_MAG11-128</name>
</gene>
<evidence type="ECO:0000313" key="5">
    <source>
        <dbReference type="EMBL" id="CAA9291228.1"/>
    </source>
</evidence>
<evidence type="ECO:0000256" key="1">
    <source>
        <dbReference type="ARBA" id="ARBA00009477"/>
    </source>
</evidence>
<evidence type="ECO:0000256" key="2">
    <source>
        <dbReference type="SAM" id="Coils"/>
    </source>
</evidence>
<feature type="non-terminal residue" evidence="5">
    <location>
        <position position="242"/>
    </location>
</feature>
<proteinExistence type="inferred from homology"/>
<name>A0A6J4JYS4_9BACT</name>
<dbReference type="InterPro" id="IPR058625">
    <property type="entry name" value="MdtA-like_BSH"/>
</dbReference>
<evidence type="ECO:0000259" key="4">
    <source>
        <dbReference type="Pfam" id="PF25917"/>
    </source>
</evidence>
<dbReference type="SUPFAM" id="SSF111369">
    <property type="entry name" value="HlyD-like secretion proteins"/>
    <property type="match status" value="1"/>
</dbReference>